<dbReference type="Pfam" id="PF13472">
    <property type="entry name" value="Lipase_GDSL_2"/>
    <property type="match status" value="1"/>
</dbReference>
<protein>
    <recommendedName>
        <fullName evidence="3">SGNH hydrolase-type esterase domain-containing protein</fullName>
    </recommendedName>
</protein>
<keyword evidence="2" id="KW-0472">Membrane</keyword>
<name>A0A0H2YRH2_CLOP1</name>
<dbReference type="Gene3D" id="3.40.50.1110">
    <property type="entry name" value="SGNH hydrolase"/>
    <property type="match status" value="1"/>
</dbReference>
<dbReference type="AlphaFoldDB" id="A0A0H2YRH2"/>
<keyword evidence="5" id="KW-1185">Reference proteome</keyword>
<dbReference type="Proteomes" id="UP000001823">
    <property type="component" value="Chromosome"/>
</dbReference>
<dbReference type="eggNOG" id="COG2755">
    <property type="taxonomic scope" value="Bacteria"/>
</dbReference>
<dbReference type="RefSeq" id="WP_011590232.1">
    <property type="nucleotide sequence ID" value="NC_008261.1"/>
</dbReference>
<dbReference type="CDD" id="cd00229">
    <property type="entry name" value="SGNH_hydrolase"/>
    <property type="match status" value="1"/>
</dbReference>
<gene>
    <name evidence="4" type="ordered locus">CPF_0500</name>
</gene>
<evidence type="ECO:0000313" key="5">
    <source>
        <dbReference type="Proteomes" id="UP000001823"/>
    </source>
</evidence>
<sequence length="268" mass="30045">MKNGRRVKNPKRNSSSRSKSKVLDISIIILIIALALVIAVGTIRDKKTLAKNMEIYSSDSSNNSEDNKKQATTSNPYEKIKKGEEVNILVLGNGVGISEGKTDESGNWTSSLSKWLEETYKSKANITNLSQDKATVKVGLEELEKNKDNFDLAYIIFGENDQKEIKPNEFKEDYEKIIKNLKERNKNISIVPIIENSLRKKNEYTNLIEDIGKDNDIKVLDMATVFTKDPAPYAKLTTKGGIYPNNVGYSLYFSNIKSLIEANIAALN</sequence>
<proteinExistence type="predicted"/>
<feature type="domain" description="SGNH hydrolase-type esterase" evidence="3">
    <location>
        <begin position="98"/>
        <end position="250"/>
    </location>
</feature>
<dbReference type="STRING" id="195103.CPF_0500"/>
<evidence type="ECO:0000256" key="2">
    <source>
        <dbReference type="SAM" id="Phobius"/>
    </source>
</evidence>
<keyword evidence="2" id="KW-0812">Transmembrane</keyword>
<evidence type="ECO:0000313" key="4">
    <source>
        <dbReference type="EMBL" id="ABG83520.1"/>
    </source>
</evidence>
<evidence type="ECO:0000259" key="3">
    <source>
        <dbReference type="Pfam" id="PF13472"/>
    </source>
</evidence>
<feature type="transmembrane region" description="Helical" evidence="2">
    <location>
        <begin position="21"/>
        <end position="43"/>
    </location>
</feature>
<feature type="region of interest" description="Disordered" evidence="1">
    <location>
        <begin position="57"/>
        <end position="77"/>
    </location>
</feature>
<dbReference type="InterPro" id="IPR036514">
    <property type="entry name" value="SGNH_hydro_sf"/>
</dbReference>
<dbReference type="SUPFAM" id="SSF52266">
    <property type="entry name" value="SGNH hydrolase"/>
    <property type="match status" value="1"/>
</dbReference>
<dbReference type="HOGENOM" id="CLU_1037099_0_0_9"/>
<reference evidence="4 5" key="1">
    <citation type="journal article" date="2006" name="Genome Res.">
        <title>Skewed genomic variability in strains of the toxigenic bacterial pathogen, Clostridium perfringens.</title>
        <authorList>
            <person name="Myers G.S."/>
            <person name="Rasko D.A."/>
            <person name="Cheung J.K."/>
            <person name="Ravel J."/>
            <person name="Seshadri R."/>
            <person name="Deboy R.T."/>
            <person name="Ren Q."/>
            <person name="Varga J."/>
            <person name="Awad M.M."/>
            <person name="Brinkac L.M."/>
            <person name="Daugherty S.C."/>
            <person name="Haft D.H."/>
            <person name="Dodson R.J."/>
            <person name="Madupu R."/>
            <person name="Nelson W.C."/>
            <person name="Rosovitz M.J."/>
            <person name="Sullivan S.A."/>
            <person name="Khouri H."/>
            <person name="Dimitrov G.I."/>
            <person name="Watkins K.L."/>
            <person name="Mulligan S."/>
            <person name="Benton J."/>
            <person name="Radune D."/>
            <person name="Fisher D.J."/>
            <person name="Atkins H.S."/>
            <person name="Hiscox T."/>
            <person name="Jost B.H."/>
            <person name="Billington S.J."/>
            <person name="Songer J.G."/>
            <person name="McClane B.A."/>
            <person name="Titball R.W."/>
            <person name="Rood J.I."/>
            <person name="Melville S.B."/>
            <person name="Paulsen I.T."/>
        </authorList>
    </citation>
    <scope>NUCLEOTIDE SEQUENCE [LARGE SCALE GENOMIC DNA]</scope>
    <source>
        <strain evidence="5">ATCC 13124 / DSM 756 / JCM 1290 / NCIMB 6125 / NCTC 8237 / S 107 / Type A</strain>
    </source>
</reference>
<evidence type="ECO:0000256" key="1">
    <source>
        <dbReference type="SAM" id="MobiDB-lite"/>
    </source>
</evidence>
<keyword evidence="2" id="KW-1133">Transmembrane helix</keyword>
<organism evidence="4 5">
    <name type="scientific">Clostridium perfringens (strain ATCC 13124 / DSM 756 / JCM 1290 / NCIMB 6125 / NCTC 8237 / Type A)</name>
    <dbReference type="NCBI Taxonomy" id="195103"/>
    <lineage>
        <taxon>Bacteria</taxon>
        <taxon>Bacillati</taxon>
        <taxon>Bacillota</taxon>
        <taxon>Clostridia</taxon>
        <taxon>Eubacteriales</taxon>
        <taxon>Clostridiaceae</taxon>
        <taxon>Clostridium</taxon>
    </lineage>
</organism>
<dbReference type="EMBL" id="CP000246">
    <property type="protein sequence ID" value="ABG83520.1"/>
    <property type="molecule type" value="Genomic_DNA"/>
</dbReference>
<accession>A0A0H2YRH2</accession>
<dbReference type="InterPro" id="IPR013830">
    <property type="entry name" value="SGNH_hydro"/>
</dbReference>
<dbReference type="PaxDb" id="195103-CPF_0500"/>
<dbReference type="KEGG" id="cpf:CPF_0500"/>